<evidence type="ECO:0000313" key="2">
    <source>
        <dbReference type="Proteomes" id="UP001228049"/>
    </source>
</evidence>
<keyword evidence="2" id="KW-1185">Reference proteome</keyword>
<name>A0AAD9BTU4_DISEL</name>
<dbReference type="Proteomes" id="UP001228049">
    <property type="component" value="Unassembled WGS sequence"/>
</dbReference>
<dbReference type="AlphaFoldDB" id="A0AAD9BTU4"/>
<proteinExistence type="predicted"/>
<accession>A0AAD9BTU4</accession>
<protein>
    <submittedName>
        <fullName evidence="1">Uncharacterized protein</fullName>
    </submittedName>
</protein>
<evidence type="ECO:0000313" key="1">
    <source>
        <dbReference type="EMBL" id="KAK1888823.1"/>
    </source>
</evidence>
<dbReference type="EMBL" id="JASDAP010000017">
    <property type="protein sequence ID" value="KAK1888823.1"/>
    <property type="molecule type" value="Genomic_DNA"/>
</dbReference>
<reference evidence="1" key="1">
    <citation type="submission" date="2023-04" db="EMBL/GenBank/DDBJ databases">
        <title>Chromosome-level genome of Chaenocephalus aceratus.</title>
        <authorList>
            <person name="Park H."/>
        </authorList>
    </citation>
    <scope>NUCLEOTIDE SEQUENCE</scope>
    <source>
        <strain evidence="1">DE</strain>
        <tissue evidence="1">Muscle</tissue>
    </source>
</reference>
<sequence>MVGSIYISLSRPVLTELATGSPRRQGILIPLWGRSSSLRDITPLKHILRQQIPVKMGEAELAEAFKLWDEKPDDLEEDEKEAILEPFKFCFEQIEDMWTFCNEIRDKRGYFAYCECI</sequence>
<organism evidence="1 2">
    <name type="scientific">Dissostichus eleginoides</name>
    <name type="common">Patagonian toothfish</name>
    <name type="synonym">Dissostichus amissus</name>
    <dbReference type="NCBI Taxonomy" id="100907"/>
    <lineage>
        <taxon>Eukaryota</taxon>
        <taxon>Metazoa</taxon>
        <taxon>Chordata</taxon>
        <taxon>Craniata</taxon>
        <taxon>Vertebrata</taxon>
        <taxon>Euteleostomi</taxon>
        <taxon>Actinopterygii</taxon>
        <taxon>Neopterygii</taxon>
        <taxon>Teleostei</taxon>
        <taxon>Neoteleostei</taxon>
        <taxon>Acanthomorphata</taxon>
        <taxon>Eupercaria</taxon>
        <taxon>Perciformes</taxon>
        <taxon>Notothenioidei</taxon>
        <taxon>Nototheniidae</taxon>
        <taxon>Dissostichus</taxon>
    </lineage>
</organism>
<comment type="caution">
    <text evidence="1">The sequence shown here is derived from an EMBL/GenBank/DDBJ whole genome shotgun (WGS) entry which is preliminary data.</text>
</comment>
<gene>
    <name evidence="1" type="ORF">KUDE01_013501</name>
</gene>